<evidence type="ECO:0000313" key="4">
    <source>
        <dbReference type="EMBL" id="BDR55420.1"/>
    </source>
</evidence>
<reference evidence="4 5" key="1">
    <citation type="journal article" date="2023" name="Microbiol. Spectr.">
        <title>Symbiosis of Carpenter Bees with Uncharacterized Lactic Acid Bacteria Showing NAD Auxotrophy.</title>
        <authorList>
            <person name="Kawasaki S."/>
            <person name="Ozawa K."/>
            <person name="Mori T."/>
            <person name="Yamamoto A."/>
            <person name="Ito M."/>
            <person name="Ohkuma M."/>
            <person name="Sakamoto M."/>
            <person name="Matsutani M."/>
        </authorList>
    </citation>
    <scope>NUCLEOTIDE SEQUENCE [LARGE SCALE GENOMIC DNA]</scope>
    <source>
        <strain evidence="4 5">KimH</strain>
    </source>
</reference>
<keyword evidence="5" id="KW-1185">Reference proteome</keyword>
<evidence type="ECO:0000256" key="2">
    <source>
        <dbReference type="SAM" id="Phobius"/>
    </source>
</evidence>
<keyword evidence="2" id="KW-0812">Transmembrane</keyword>
<evidence type="ECO:0000313" key="5">
    <source>
        <dbReference type="Proteomes" id="UP001321748"/>
    </source>
</evidence>
<evidence type="ECO:0000256" key="1">
    <source>
        <dbReference type="SAM" id="MobiDB-lite"/>
    </source>
</evidence>
<organism evidence="4 5">
    <name type="scientific">Bombiscardovia apis</name>
    <dbReference type="NCBI Taxonomy" id="2932182"/>
    <lineage>
        <taxon>Bacteria</taxon>
        <taxon>Bacillati</taxon>
        <taxon>Actinomycetota</taxon>
        <taxon>Actinomycetes</taxon>
        <taxon>Bifidobacteriales</taxon>
        <taxon>Bifidobacteriaceae</taxon>
        <taxon>Bombiscardovia</taxon>
    </lineage>
</organism>
<feature type="region of interest" description="Disordered" evidence="1">
    <location>
        <begin position="309"/>
        <end position="328"/>
    </location>
</feature>
<keyword evidence="2" id="KW-0472">Membrane</keyword>
<feature type="compositionally biased region" description="Basic and acidic residues" evidence="1">
    <location>
        <begin position="24"/>
        <end position="39"/>
    </location>
</feature>
<feature type="region of interest" description="Disordered" evidence="1">
    <location>
        <begin position="1"/>
        <end position="39"/>
    </location>
</feature>
<dbReference type="InterPro" id="IPR012336">
    <property type="entry name" value="Thioredoxin-like_fold"/>
</dbReference>
<evidence type="ECO:0000259" key="3">
    <source>
        <dbReference type="Pfam" id="PF13462"/>
    </source>
</evidence>
<name>A0ABN6SL45_9BIFI</name>
<dbReference type="EMBL" id="AP026800">
    <property type="protein sequence ID" value="BDR55420.1"/>
    <property type="molecule type" value="Genomic_DNA"/>
</dbReference>
<accession>A0ABN6SL45</accession>
<dbReference type="Gene3D" id="3.40.30.10">
    <property type="entry name" value="Glutaredoxin"/>
    <property type="match status" value="1"/>
</dbReference>
<feature type="transmembrane region" description="Helical" evidence="2">
    <location>
        <begin position="46"/>
        <end position="67"/>
    </location>
</feature>
<proteinExistence type="predicted"/>
<sequence length="328" mass="36221">MSKQHSDRAQREQAVRPNAGSKRAQKEAQEREHQAQMEREGRQQTLIGVIAALVIIALIAVGGFFYWKSHRPDPQESPSSMQQAYDAVQQVKIKPTGANKQGGFLISKDGLDKPVAGAPTVEVYMDFMCPGCASLNRTLDPTLNKMLDAGQLNLDIYPMSFMDRLTTDEYSARAGSAGIYILEHDSKHFMAYMSNLFAKDFQPDESKYKPVSDDQIKEQMLKAGVSEQVANEALKGQYKEWLTKMNKYTPMREELWNTTGQNKGSMTTPTMRINNHFWAVTTPSSANMDDVTGFLKAIGLPADQVGQAGKMPSIGDSGAPIALTASSK</sequence>
<dbReference type="SUPFAM" id="SSF52833">
    <property type="entry name" value="Thioredoxin-like"/>
    <property type="match status" value="1"/>
</dbReference>
<protein>
    <submittedName>
        <fullName evidence="4">Protein disulfide-isomerase</fullName>
    </submittedName>
</protein>
<dbReference type="Pfam" id="PF13462">
    <property type="entry name" value="Thioredoxin_4"/>
    <property type="match status" value="1"/>
</dbReference>
<dbReference type="RefSeq" id="WP_317642909.1">
    <property type="nucleotide sequence ID" value="NZ_AP026800.1"/>
</dbReference>
<feature type="domain" description="Thioredoxin-like fold" evidence="3">
    <location>
        <begin position="119"/>
        <end position="278"/>
    </location>
</feature>
<dbReference type="Proteomes" id="UP001321748">
    <property type="component" value="Chromosome"/>
</dbReference>
<feature type="compositionally biased region" description="Basic and acidic residues" evidence="1">
    <location>
        <begin position="1"/>
        <end position="14"/>
    </location>
</feature>
<keyword evidence="2" id="KW-1133">Transmembrane helix</keyword>
<dbReference type="InterPro" id="IPR036249">
    <property type="entry name" value="Thioredoxin-like_sf"/>
</dbReference>
<gene>
    <name evidence="4" type="ORF">KIMH_15310</name>
</gene>